<keyword evidence="4" id="KW-1185">Reference proteome</keyword>
<sequence length="249" mass="28215">MIDITVLIMELIEKLISIIPEEKVRDLVVGLGWTVVLSVHAGMAMTYRFNEEPRDVNSLHEMNTKELAQLLRSWNFLEASVGLAGINSALPIPKSYKIANALDLALQESEGKVVTMVGYFFPYVEKFREKAKRFYVLELNPNLVDSRKNVLYTFAAEEVIPKSDIVIFTATTIINKSIERLLQLSRSAKVYLVGPSTPMTDVLFDYGIDVIGGVRVKDEEKLVRVIKNGLCFPFSDFMRKHVLEEIVIE</sequence>
<dbReference type="Proteomes" id="UP000825123">
    <property type="component" value="Chromosome"/>
</dbReference>
<dbReference type="Gene3D" id="3.40.50.11590">
    <property type="match status" value="1"/>
</dbReference>
<name>A0A8D5ZJW8_9CREN</name>
<accession>A0A8D5ZJW8</accession>
<dbReference type="Pfam" id="PF13938">
    <property type="entry name" value="DUF4213"/>
    <property type="match status" value="1"/>
</dbReference>
<dbReference type="InterPro" id="IPR025251">
    <property type="entry name" value="DUF4213"/>
</dbReference>
<evidence type="ECO:0000259" key="1">
    <source>
        <dbReference type="Pfam" id="PF04016"/>
    </source>
</evidence>
<feature type="domain" description="Putative heavy-metal chelation" evidence="1">
    <location>
        <begin position="100"/>
        <end position="233"/>
    </location>
</feature>
<dbReference type="EMBL" id="AP024597">
    <property type="protein sequence ID" value="BCU71086.1"/>
    <property type="molecule type" value="Genomic_DNA"/>
</dbReference>
<dbReference type="InterPro" id="IPR007161">
    <property type="entry name" value="DUF364"/>
</dbReference>
<reference evidence="3 4" key="1">
    <citation type="submission" date="2021-04" db="EMBL/GenBank/DDBJ databases">
        <title>Complete genome sequence of Stygiolobus sp. KN-1.</title>
        <authorList>
            <person name="Nakamura K."/>
            <person name="Sakai H."/>
            <person name="Kurosawa N."/>
        </authorList>
    </citation>
    <scope>NUCLEOTIDE SEQUENCE [LARGE SCALE GENOMIC DNA]</scope>
    <source>
        <strain evidence="3 4">KN-1</strain>
    </source>
</reference>
<organism evidence="3 4">
    <name type="scientific">Stygiolobus caldivivus</name>
    <dbReference type="NCBI Taxonomy" id="2824673"/>
    <lineage>
        <taxon>Archaea</taxon>
        <taxon>Thermoproteota</taxon>
        <taxon>Thermoprotei</taxon>
        <taxon>Sulfolobales</taxon>
        <taxon>Sulfolobaceae</taxon>
        <taxon>Stygiolobus</taxon>
    </lineage>
</organism>
<gene>
    <name evidence="3" type="ORF">KN1_23830</name>
</gene>
<evidence type="ECO:0000259" key="2">
    <source>
        <dbReference type="Pfam" id="PF13938"/>
    </source>
</evidence>
<evidence type="ECO:0000313" key="3">
    <source>
        <dbReference type="EMBL" id="BCU71086.1"/>
    </source>
</evidence>
<dbReference type="KEGG" id="csty:KN1_23830"/>
<evidence type="ECO:0008006" key="5">
    <source>
        <dbReference type="Google" id="ProtNLM"/>
    </source>
</evidence>
<dbReference type="Pfam" id="PF04016">
    <property type="entry name" value="DUF364"/>
    <property type="match status" value="1"/>
</dbReference>
<evidence type="ECO:0000313" key="4">
    <source>
        <dbReference type="Proteomes" id="UP000825123"/>
    </source>
</evidence>
<protein>
    <recommendedName>
        <fullName evidence="5">DUF364 domain-containing protein</fullName>
    </recommendedName>
</protein>
<proteinExistence type="predicted"/>
<dbReference type="AlphaFoldDB" id="A0A8D5ZJW8"/>
<dbReference type="Gene3D" id="3.30.390.100">
    <property type="match status" value="1"/>
</dbReference>
<feature type="domain" description="DUF4213" evidence="2">
    <location>
        <begin position="12"/>
        <end position="89"/>
    </location>
</feature>
<dbReference type="SUPFAM" id="SSF159713">
    <property type="entry name" value="Dhaf3308-like"/>
    <property type="match status" value="1"/>
</dbReference>